<evidence type="ECO:0000256" key="7">
    <source>
        <dbReference type="ARBA" id="ARBA00047820"/>
    </source>
</evidence>
<evidence type="ECO:0000256" key="4">
    <source>
        <dbReference type="ARBA" id="ARBA00022723"/>
    </source>
</evidence>
<evidence type="ECO:0000313" key="9">
    <source>
        <dbReference type="RefSeq" id="XP_071931049.1"/>
    </source>
</evidence>
<evidence type="ECO:0000256" key="5">
    <source>
        <dbReference type="ARBA" id="ARBA00022801"/>
    </source>
</evidence>
<evidence type="ECO:0000256" key="6">
    <source>
        <dbReference type="ARBA" id="ARBA00022842"/>
    </source>
</evidence>
<accession>A0ABM4WGY2</accession>
<evidence type="ECO:0000256" key="2">
    <source>
        <dbReference type="ARBA" id="ARBA00006220"/>
    </source>
</evidence>
<dbReference type="Gene3D" id="3.90.80.10">
    <property type="entry name" value="Inorganic pyrophosphatase"/>
    <property type="match status" value="1"/>
</dbReference>
<keyword evidence="8" id="KW-1185">Reference proteome</keyword>
<dbReference type="PANTHER" id="PTHR10286">
    <property type="entry name" value="INORGANIC PYROPHOSPHATASE"/>
    <property type="match status" value="1"/>
</dbReference>
<evidence type="ECO:0000256" key="1">
    <source>
        <dbReference type="ARBA" id="ARBA00001946"/>
    </source>
</evidence>
<dbReference type="InterPro" id="IPR036649">
    <property type="entry name" value="Pyrophosphatase_sf"/>
</dbReference>
<comment type="similarity">
    <text evidence="2">Belongs to the PPase family.</text>
</comment>
<reference evidence="9" key="1">
    <citation type="submission" date="2025-08" db="UniProtKB">
        <authorList>
            <consortium name="RefSeq"/>
        </authorList>
    </citation>
    <scope>IDENTIFICATION</scope>
    <source>
        <tissue evidence="9">Leaves</tissue>
    </source>
</reference>
<evidence type="ECO:0000313" key="8">
    <source>
        <dbReference type="Proteomes" id="UP001652660"/>
    </source>
</evidence>
<comment type="cofactor">
    <cofactor evidence="1">
        <name>Mg(2+)</name>
        <dbReference type="ChEBI" id="CHEBI:18420"/>
    </cofactor>
</comment>
<sequence>MVAAGVMVSLIPGIGSTLPLTKSPFFRRSSTISLRFISENTKRLEQQGHAIRCNFNHPGYQIQEEGQVDSHDYRVFLLDNTGKKCLLHVQISPWHDIPLHVGNGVFNFVAEISKDSNLRMELATDELYTPLKQDKIRGRIRCNMKWNYGLLPQTWEDPSSANPEVDGAFGDNDPVDVVEIGSTCAKVGEVLRVKPLATLALIDEGQLDWKIIAVSLDDPRCSLVDDVHDIEKYFPATLTAISEFFRDYKVYDGIPGNKFGLGNKPANKDYAVKVIRETNEAWTKLVTRSISAGQEFITWTLLNASSACS</sequence>
<dbReference type="SUPFAM" id="SSF50324">
    <property type="entry name" value="Inorganic pyrophosphatase"/>
    <property type="match status" value="1"/>
</dbReference>
<dbReference type="Proteomes" id="UP001652660">
    <property type="component" value="Chromosome 2c"/>
</dbReference>
<dbReference type="CDD" id="cd00412">
    <property type="entry name" value="pyrophosphatase"/>
    <property type="match status" value="1"/>
</dbReference>
<evidence type="ECO:0000256" key="3">
    <source>
        <dbReference type="ARBA" id="ARBA00012146"/>
    </source>
</evidence>
<gene>
    <name evidence="9" type="primary">LOC113726550</name>
</gene>
<proteinExistence type="inferred from homology"/>
<dbReference type="RefSeq" id="XP_071931049.1">
    <property type="nucleotide sequence ID" value="XM_072074948.1"/>
</dbReference>
<protein>
    <recommendedName>
        <fullName evidence="3">inorganic diphosphatase</fullName>
        <ecNumber evidence="3">3.6.1.1</ecNumber>
    </recommendedName>
</protein>
<dbReference type="Pfam" id="PF00719">
    <property type="entry name" value="Pyrophosphatase"/>
    <property type="match status" value="1"/>
</dbReference>
<dbReference type="PROSITE" id="PS00387">
    <property type="entry name" value="PPASE"/>
    <property type="match status" value="1"/>
</dbReference>
<name>A0ABM4WGY2_COFAR</name>
<dbReference type="GeneID" id="113726550"/>
<comment type="catalytic activity">
    <reaction evidence="7">
        <text>diphosphate + H2O = 2 phosphate + H(+)</text>
        <dbReference type="Rhea" id="RHEA:24576"/>
        <dbReference type="ChEBI" id="CHEBI:15377"/>
        <dbReference type="ChEBI" id="CHEBI:15378"/>
        <dbReference type="ChEBI" id="CHEBI:33019"/>
        <dbReference type="ChEBI" id="CHEBI:43474"/>
        <dbReference type="EC" id="3.6.1.1"/>
    </reaction>
</comment>
<keyword evidence="4" id="KW-0479">Metal-binding</keyword>
<dbReference type="InterPro" id="IPR008162">
    <property type="entry name" value="Pyrophosphatase"/>
</dbReference>
<keyword evidence="5" id="KW-0378">Hydrolase</keyword>
<dbReference type="EC" id="3.6.1.1" evidence="3"/>
<organism evidence="8 9">
    <name type="scientific">Coffea arabica</name>
    <name type="common">Arabian coffee</name>
    <dbReference type="NCBI Taxonomy" id="13443"/>
    <lineage>
        <taxon>Eukaryota</taxon>
        <taxon>Viridiplantae</taxon>
        <taxon>Streptophyta</taxon>
        <taxon>Embryophyta</taxon>
        <taxon>Tracheophyta</taxon>
        <taxon>Spermatophyta</taxon>
        <taxon>Magnoliopsida</taxon>
        <taxon>eudicotyledons</taxon>
        <taxon>Gunneridae</taxon>
        <taxon>Pentapetalae</taxon>
        <taxon>asterids</taxon>
        <taxon>lamiids</taxon>
        <taxon>Gentianales</taxon>
        <taxon>Rubiaceae</taxon>
        <taxon>Ixoroideae</taxon>
        <taxon>Gardenieae complex</taxon>
        <taxon>Bertiereae - Coffeeae clade</taxon>
        <taxon>Coffeeae</taxon>
        <taxon>Coffea</taxon>
    </lineage>
</organism>
<keyword evidence="6" id="KW-0460">Magnesium</keyword>